<feature type="domain" description="Conserved Oligomeric Golgi complex subunit 6 C-terminal" evidence="14">
    <location>
        <begin position="248"/>
        <end position="371"/>
    </location>
</feature>
<dbReference type="GO" id="GO:0017119">
    <property type="term" value="C:Golgi transport complex"/>
    <property type="evidence" value="ECO:0007669"/>
    <property type="project" value="UniProtKB-UniRule"/>
</dbReference>
<evidence type="ECO:0000256" key="11">
    <source>
        <dbReference type="RuleBase" id="RU365075"/>
    </source>
</evidence>
<evidence type="ECO:0000256" key="5">
    <source>
        <dbReference type="ARBA" id="ARBA00020973"/>
    </source>
</evidence>
<feature type="region of interest" description="Disordered" evidence="12">
    <location>
        <begin position="1"/>
        <end position="21"/>
    </location>
</feature>
<dbReference type="PANTHER" id="PTHR21506">
    <property type="entry name" value="COMPONENT OF OLIGOMERIC GOLGI COMPLEX 6"/>
    <property type="match status" value="1"/>
</dbReference>
<evidence type="ECO:0000256" key="9">
    <source>
        <dbReference type="ARBA" id="ARBA00023136"/>
    </source>
</evidence>
<proteinExistence type="inferred from homology"/>
<evidence type="ECO:0000256" key="1">
    <source>
        <dbReference type="ARBA" id="ARBA00003627"/>
    </source>
</evidence>
<comment type="subcellular location">
    <subcellularLocation>
        <location evidence="2 11">Golgi apparatus membrane</location>
        <topology evidence="2 11">Peripheral membrane protein</topology>
    </subcellularLocation>
</comment>
<keyword evidence="7 11" id="KW-0653">Protein transport</keyword>
<organism evidence="15 16">
    <name type="scientific">Nesidiocoris tenuis</name>
    <dbReference type="NCBI Taxonomy" id="355587"/>
    <lineage>
        <taxon>Eukaryota</taxon>
        <taxon>Metazoa</taxon>
        <taxon>Ecdysozoa</taxon>
        <taxon>Arthropoda</taxon>
        <taxon>Hexapoda</taxon>
        <taxon>Insecta</taxon>
        <taxon>Pterygota</taxon>
        <taxon>Neoptera</taxon>
        <taxon>Paraneoptera</taxon>
        <taxon>Hemiptera</taxon>
        <taxon>Heteroptera</taxon>
        <taxon>Panheteroptera</taxon>
        <taxon>Cimicomorpha</taxon>
        <taxon>Miridae</taxon>
        <taxon>Dicyphina</taxon>
        <taxon>Nesidiocoris</taxon>
    </lineage>
</organism>
<dbReference type="InterPro" id="IPR010490">
    <property type="entry name" value="COG6"/>
</dbReference>
<feature type="domain" description="Conserved Oligomeric Golgi complex subunit 6 C-terminal" evidence="14">
    <location>
        <begin position="190"/>
        <end position="246"/>
    </location>
</feature>
<evidence type="ECO:0000256" key="4">
    <source>
        <dbReference type="ARBA" id="ARBA00011166"/>
    </source>
</evidence>
<dbReference type="InterPro" id="IPR048369">
    <property type="entry name" value="COG6_C"/>
</dbReference>
<dbReference type="Proteomes" id="UP000479000">
    <property type="component" value="Unassembled WGS sequence"/>
</dbReference>
<evidence type="ECO:0000256" key="3">
    <source>
        <dbReference type="ARBA" id="ARBA00011023"/>
    </source>
</evidence>
<comment type="function">
    <text evidence="1 11">Required for normal Golgi function.</text>
</comment>
<protein>
    <recommendedName>
        <fullName evidence="5 11">Conserved oligomeric Golgi complex subunit 6</fullName>
        <shortName evidence="11">COG complex subunit 6</shortName>
    </recommendedName>
    <alternativeName>
        <fullName evidence="10 11">Component of oligomeric Golgi complex 6</fullName>
    </alternativeName>
</protein>
<dbReference type="GO" id="GO:0006891">
    <property type="term" value="P:intra-Golgi vesicle-mediated transport"/>
    <property type="evidence" value="ECO:0007669"/>
    <property type="project" value="UniProtKB-UniRule"/>
</dbReference>
<sequence>MTPTVNGATAPTSSDSGDKANNVSKRVNKLLDVRIENDKDALTALKDLHGFFSVNSLHSRRSLRSQIEKRSIVINQDFLEEFRKVKERLDLIYQNVNDMNDAVNSMSSQLSATKAQTHQLIEQTSKLQAENNKLAMKEQVAKAFLKTFQLSETEVQILRAGEVSVEFFDVLERVAKIHKDSNTLVTSGGQTLALEIMEQMSIYQETALEKLYRWAQVHCKNIDSPTSNKLFSLAMAKLQDRPTLFKISVPPAGLTPSSGIESLLALLRALLSAPPPPSYVDKIVNAIIEPLIQAINVSASRLSTAEMAVYLLNCLHLILNTVTLFEFMDEWLERLQAQCDAQIDTLTSEQASSLVANLNLSPMYTILQENPRREAAIQPTALNTFVVIIAIYKQLHEYVHDPKCGYSNPQALLPRDPSQIVAILGGGSSSGVVRD</sequence>
<dbReference type="GO" id="GO:0000139">
    <property type="term" value="C:Golgi membrane"/>
    <property type="evidence" value="ECO:0007669"/>
    <property type="project" value="UniProtKB-SubCell"/>
</dbReference>
<dbReference type="SMART" id="SM01087">
    <property type="entry name" value="COG6"/>
    <property type="match status" value="1"/>
</dbReference>
<dbReference type="InterPro" id="IPR048368">
    <property type="entry name" value="COG6_N"/>
</dbReference>
<name>A0A6H5H085_9HEMI</name>
<evidence type="ECO:0000313" key="15">
    <source>
        <dbReference type="EMBL" id="CAB0006886.1"/>
    </source>
</evidence>
<dbReference type="AlphaFoldDB" id="A0A6H5H085"/>
<dbReference type="OrthoDB" id="272987at2759"/>
<keyword evidence="8 11" id="KW-0333">Golgi apparatus</keyword>
<evidence type="ECO:0000256" key="2">
    <source>
        <dbReference type="ARBA" id="ARBA00004395"/>
    </source>
</evidence>
<evidence type="ECO:0000259" key="13">
    <source>
        <dbReference type="Pfam" id="PF06419"/>
    </source>
</evidence>
<evidence type="ECO:0000256" key="7">
    <source>
        <dbReference type="ARBA" id="ARBA00022927"/>
    </source>
</evidence>
<keyword evidence="6 11" id="KW-0813">Transport</keyword>
<accession>A0A6H5H085</accession>
<gene>
    <name evidence="15" type="ORF">NTEN_LOCUS12326</name>
</gene>
<evidence type="ECO:0000259" key="14">
    <source>
        <dbReference type="Pfam" id="PF20653"/>
    </source>
</evidence>
<evidence type="ECO:0000256" key="6">
    <source>
        <dbReference type="ARBA" id="ARBA00022448"/>
    </source>
</evidence>
<comment type="subunit">
    <text evidence="4">Component of the conserved oligomeric Golgi complex which is composed of eight different subunits and is required for normal Golgi morphology and localization.</text>
</comment>
<reference evidence="15 16" key="1">
    <citation type="submission" date="2020-02" db="EMBL/GenBank/DDBJ databases">
        <authorList>
            <person name="Ferguson B K."/>
        </authorList>
    </citation>
    <scope>NUCLEOTIDE SEQUENCE [LARGE SCALE GENOMIC DNA]</scope>
</reference>
<dbReference type="Pfam" id="PF20653">
    <property type="entry name" value="COG6_C"/>
    <property type="match status" value="2"/>
</dbReference>
<dbReference type="PANTHER" id="PTHR21506:SF0">
    <property type="entry name" value="CONSERVED OLIGOMERIC GOLGI COMPLEX SUBUNIT 6"/>
    <property type="match status" value="1"/>
</dbReference>
<evidence type="ECO:0000256" key="10">
    <source>
        <dbReference type="ARBA" id="ARBA00031348"/>
    </source>
</evidence>
<feature type="domain" description="Conserved oligomeric complex COG6 N-terminal" evidence="13">
    <location>
        <begin position="50"/>
        <end position="160"/>
    </location>
</feature>
<evidence type="ECO:0000256" key="12">
    <source>
        <dbReference type="SAM" id="MobiDB-lite"/>
    </source>
</evidence>
<dbReference type="GO" id="GO:0015031">
    <property type="term" value="P:protein transport"/>
    <property type="evidence" value="ECO:0007669"/>
    <property type="project" value="UniProtKB-KW"/>
</dbReference>
<comment type="similarity">
    <text evidence="3 11">Belongs to the COG6 family.</text>
</comment>
<keyword evidence="9 11" id="KW-0472">Membrane</keyword>
<evidence type="ECO:0000313" key="16">
    <source>
        <dbReference type="Proteomes" id="UP000479000"/>
    </source>
</evidence>
<dbReference type="EMBL" id="CADCXU010018506">
    <property type="protein sequence ID" value="CAB0006886.1"/>
    <property type="molecule type" value="Genomic_DNA"/>
</dbReference>
<keyword evidence="16" id="KW-1185">Reference proteome</keyword>
<evidence type="ECO:0000256" key="8">
    <source>
        <dbReference type="ARBA" id="ARBA00023034"/>
    </source>
</evidence>
<dbReference type="Pfam" id="PF06419">
    <property type="entry name" value="COG6_N"/>
    <property type="match status" value="1"/>
</dbReference>